<feature type="chain" id="PRO_5021789738" evidence="1">
    <location>
        <begin position="18"/>
        <end position="506"/>
    </location>
</feature>
<dbReference type="PANTHER" id="PTHR43265:SF1">
    <property type="entry name" value="ESTERASE ESTD"/>
    <property type="match status" value="1"/>
</dbReference>
<keyword evidence="4" id="KW-1185">Reference proteome</keyword>
<proteinExistence type="predicted"/>
<dbReference type="InterPro" id="IPR029058">
    <property type="entry name" value="AB_hydrolase_fold"/>
</dbReference>
<protein>
    <submittedName>
        <fullName evidence="3">X-Pro dipeptidyl-peptidase-like protein</fullName>
    </submittedName>
</protein>
<evidence type="ECO:0000259" key="2">
    <source>
        <dbReference type="Pfam" id="PF02129"/>
    </source>
</evidence>
<sequence>MARACVLLWLPALGAQAQDVMGVGTWTIWGTRVTFGQDGAVPGDNAVTAAAGDDRAGEPWASAASMALPLALKAGERVSATFWARAARPETVPVMINGGAPSYAVLASRTVDLTPDWRRITLSGVAPTDLAAGTQFLTLHLGRAPADVLLGPVLFRPGEPDDADMQATFAGFRPAQRVQDVRIPSDPGVVLAGRLRLPGRHGSGPFPVVVLLSGSGPGKRGVFPLVEDRLLAEGIATLDYDKRGVGESTGTFLDTLGLMERDAAAAVAYLRTRPDIDGGRVAFLGLSQGAYVGPAVAARDPAIAAVVMLAGPAGEKGTLFTDDMREKLAKAGIAGDANDRVVAALQALYAARIAEAPPSVVDPARQALIDGCVAGGWSLAQAQAVVAELDTPVVLSMYQAAPNEALAMIRAPVLALYAGRDTVVSTPRTVPQARAALRNNPDATVMELPGLNHGFQHVDTGQPGPLEPAMSAPEALDLVARWLDTHLHPAVPGPAAQGTVIPRRAQ</sequence>
<evidence type="ECO:0000313" key="3">
    <source>
        <dbReference type="EMBL" id="TWB25757.1"/>
    </source>
</evidence>
<dbReference type="Pfam" id="PF02129">
    <property type="entry name" value="Peptidase_S15"/>
    <property type="match status" value="1"/>
</dbReference>
<feature type="signal peptide" evidence="1">
    <location>
        <begin position="1"/>
        <end position="17"/>
    </location>
</feature>
<dbReference type="SUPFAM" id="SSF53474">
    <property type="entry name" value="alpha/beta-Hydrolases"/>
    <property type="match status" value="1"/>
</dbReference>
<dbReference type="SUPFAM" id="SSF49785">
    <property type="entry name" value="Galactose-binding domain-like"/>
    <property type="match status" value="1"/>
</dbReference>
<evidence type="ECO:0000256" key="1">
    <source>
        <dbReference type="SAM" id="SignalP"/>
    </source>
</evidence>
<dbReference type="GO" id="GO:0052689">
    <property type="term" value="F:carboxylic ester hydrolase activity"/>
    <property type="evidence" value="ECO:0007669"/>
    <property type="project" value="TreeGrafter"/>
</dbReference>
<dbReference type="Proteomes" id="UP000316545">
    <property type="component" value="Unassembled WGS sequence"/>
</dbReference>
<dbReference type="Gene3D" id="3.40.50.1820">
    <property type="entry name" value="alpha/beta hydrolase"/>
    <property type="match status" value="1"/>
</dbReference>
<dbReference type="InterPro" id="IPR000383">
    <property type="entry name" value="Xaa-Pro-like_dom"/>
</dbReference>
<dbReference type="InterPro" id="IPR008979">
    <property type="entry name" value="Galactose-bd-like_sf"/>
</dbReference>
<accession>A0A560FVT7</accession>
<gene>
    <name evidence="3" type="ORF">FBZ88_109155</name>
</gene>
<comment type="caution">
    <text evidence="3">The sequence shown here is derived from an EMBL/GenBank/DDBJ whole genome shotgun (WGS) entry which is preliminary data.</text>
</comment>
<reference evidence="3 4" key="1">
    <citation type="submission" date="2019-06" db="EMBL/GenBank/DDBJ databases">
        <title>Genomic Encyclopedia of Type Strains, Phase IV (KMG-V): Genome sequencing to study the core and pangenomes of soil and plant-associated prokaryotes.</title>
        <authorList>
            <person name="Whitman W."/>
        </authorList>
    </citation>
    <scope>NUCLEOTIDE SEQUENCE [LARGE SCALE GENOMIC DNA]</scope>
    <source>
        <strain evidence="3 4">BR 11865</strain>
    </source>
</reference>
<dbReference type="AlphaFoldDB" id="A0A560FVT7"/>
<dbReference type="PANTHER" id="PTHR43265">
    <property type="entry name" value="ESTERASE ESTD"/>
    <property type="match status" value="1"/>
</dbReference>
<name>A0A560FVT7_9PROT</name>
<keyword evidence="1" id="KW-0732">Signal</keyword>
<dbReference type="Gene3D" id="2.60.120.260">
    <property type="entry name" value="Galactose-binding domain-like"/>
    <property type="match status" value="1"/>
</dbReference>
<dbReference type="InterPro" id="IPR053145">
    <property type="entry name" value="AB_hydrolase_Est10"/>
</dbReference>
<feature type="domain" description="Xaa-Pro dipeptidyl-peptidase-like" evidence="2">
    <location>
        <begin position="188"/>
        <end position="314"/>
    </location>
</feature>
<evidence type="ECO:0000313" key="4">
    <source>
        <dbReference type="Proteomes" id="UP000316545"/>
    </source>
</evidence>
<dbReference type="EMBL" id="VITO01000009">
    <property type="protein sequence ID" value="TWB25757.1"/>
    <property type="molecule type" value="Genomic_DNA"/>
</dbReference>
<organism evidence="3 4">
    <name type="scientific">Nitrospirillum amazonense</name>
    <dbReference type="NCBI Taxonomy" id="28077"/>
    <lineage>
        <taxon>Bacteria</taxon>
        <taxon>Pseudomonadati</taxon>
        <taxon>Pseudomonadota</taxon>
        <taxon>Alphaproteobacteria</taxon>
        <taxon>Rhodospirillales</taxon>
        <taxon>Azospirillaceae</taxon>
        <taxon>Nitrospirillum</taxon>
    </lineage>
</organism>